<evidence type="ECO:0000313" key="7">
    <source>
        <dbReference type="EMBL" id="PVU93245.1"/>
    </source>
</evidence>
<comment type="similarity">
    <text evidence="2 5">Belongs to the CDP-alcohol phosphatidyltransferase class-I family.</text>
</comment>
<sequence length="370" mass="41650">MVYSKEYIPTDYLHNLKTYQYKSIDKSPLSNYVLNHYWEYLVTFVPLWVAPNMITLLGSLHIVGAYILNMIYAPNLNKTMPSWVYLVQGSCLWIYGSLDAIDGKQARRTGQSGPLGELFDHGCDSLTTGLALTMTATAMGLGCGWKTVVFFFIGYINFYTSTLEEYHTGILYTGYFSGAVEGIVISSLSLITTGILGNGIWKIPLFDKIAFMKPIIESTNISALKEFNMVDFYLSFMVIGIFPTVYASYRHIKRSKAALNKSTNQAVKDMIPLIAYLGPASLWLYNSPSVLAPFPTLNRMHIPMFIGVVNSYIINSDLQKYFSGVDEVALLWICLSVSFIQYSHFALSVISVICNYMDIYCLTIKHKKVL</sequence>
<dbReference type="STRING" id="61424.A0A2T9YLN6"/>
<keyword evidence="6" id="KW-0812">Transmembrane</keyword>
<evidence type="ECO:0000256" key="1">
    <source>
        <dbReference type="ARBA" id="ARBA00004370"/>
    </source>
</evidence>
<comment type="caution">
    <text evidence="7">The sequence shown here is derived from an EMBL/GenBank/DDBJ whole genome shotgun (WGS) entry which is preliminary data.</text>
</comment>
<evidence type="ECO:0000313" key="8">
    <source>
        <dbReference type="Proteomes" id="UP000245699"/>
    </source>
</evidence>
<dbReference type="OrthoDB" id="196717at2759"/>
<dbReference type="GO" id="GO:0016020">
    <property type="term" value="C:membrane"/>
    <property type="evidence" value="ECO:0007669"/>
    <property type="project" value="UniProtKB-SubCell"/>
</dbReference>
<keyword evidence="4 6" id="KW-0472">Membrane</keyword>
<dbReference type="InterPro" id="IPR048254">
    <property type="entry name" value="CDP_ALCOHOL_P_TRANSF_CS"/>
</dbReference>
<feature type="transmembrane region" description="Helical" evidence="6">
    <location>
        <begin position="47"/>
        <end position="68"/>
    </location>
</feature>
<dbReference type="PANTHER" id="PTHR10414">
    <property type="entry name" value="ETHANOLAMINEPHOSPHOTRANSFERASE"/>
    <property type="match status" value="1"/>
</dbReference>
<feature type="transmembrane region" description="Helical" evidence="6">
    <location>
        <begin position="170"/>
        <end position="196"/>
    </location>
</feature>
<protein>
    <submittedName>
        <fullName evidence="7">Uncharacterized protein</fullName>
    </submittedName>
</protein>
<dbReference type="Gene3D" id="1.20.120.1760">
    <property type="match status" value="1"/>
</dbReference>
<dbReference type="InterPro" id="IPR014472">
    <property type="entry name" value="CHOPT"/>
</dbReference>
<dbReference type="PANTHER" id="PTHR10414:SF37">
    <property type="entry name" value="BB IN A BOXCAR, ISOFORM C"/>
    <property type="match status" value="1"/>
</dbReference>
<dbReference type="GO" id="GO:0016780">
    <property type="term" value="F:phosphotransferase activity, for other substituted phosphate groups"/>
    <property type="evidence" value="ECO:0007669"/>
    <property type="project" value="InterPro"/>
</dbReference>
<dbReference type="InterPro" id="IPR000462">
    <property type="entry name" value="CDP-OH_P_trans"/>
</dbReference>
<feature type="transmembrane region" description="Helical" evidence="6">
    <location>
        <begin position="80"/>
        <end position="98"/>
    </location>
</feature>
<feature type="transmembrane region" description="Helical" evidence="6">
    <location>
        <begin position="270"/>
        <end position="286"/>
    </location>
</feature>
<evidence type="ECO:0000256" key="2">
    <source>
        <dbReference type="ARBA" id="ARBA00010441"/>
    </source>
</evidence>
<accession>A0A2T9YLN6</accession>
<feature type="transmembrane region" description="Helical" evidence="6">
    <location>
        <begin position="232"/>
        <end position="249"/>
    </location>
</feature>
<dbReference type="InterPro" id="IPR043130">
    <property type="entry name" value="CDP-OH_PTrfase_TM_dom"/>
</dbReference>
<dbReference type="GO" id="GO:0008654">
    <property type="term" value="P:phospholipid biosynthetic process"/>
    <property type="evidence" value="ECO:0007669"/>
    <property type="project" value="InterPro"/>
</dbReference>
<feature type="transmembrane region" description="Helical" evidence="6">
    <location>
        <begin position="136"/>
        <end position="158"/>
    </location>
</feature>
<organism evidence="7 8">
    <name type="scientific">Furculomyces boomerangus</name>
    <dbReference type="NCBI Taxonomy" id="61424"/>
    <lineage>
        <taxon>Eukaryota</taxon>
        <taxon>Fungi</taxon>
        <taxon>Fungi incertae sedis</taxon>
        <taxon>Zoopagomycota</taxon>
        <taxon>Kickxellomycotina</taxon>
        <taxon>Harpellomycetes</taxon>
        <taxon>Harpellales</taxon>
        <taxon>Harpellaceae</taxon>
        <taxon>Furculomyces</taxon>
    </lineage>
</organism>
<proteinExistence type="inferred from homology"/>
<comment type="subcellular location">
    <subcellularLocation>
        <location evidence="1">Membrane</location>
    </subcellularLocation>
</comment>
<dbReference type="AlphaFoldDB" id="A0A2T9YLN6"/>
<evidence type="ECO:0000256" key="5">
    <source>
        <dbReference type="RuleBase" id="RU003750"/>
    </source>
</evidence>
<name>A0A2T9YLN6_9FUNG</name>
<evidence type="ECO:0000256" key="3">
    <source>
        <dbReference type="ARBA" id="ARBA00022679"/>
    </source>
</evidence>
<dbReference type="EMBL" id="MBFT01000328">
    <property type="protein sequence ID" value="PVU93245.1"/>
    <property type="molecule type" value="Genomic_DNA"/>
</dbReference>
<evidence type="ECO:0000256" key="4">
    <source>
        <dbReference type="ARBA" id="ARBA00023136"/>
    </source>
</evidence>
<feature type="transmembrane region" description="Helical" evidence="6">
    <location>
        <begin position="329"/>
        <end position="357"/>
    </location>
</feature>
<dbReference type="PIRSF" id="PIRSF015665">
    <property type="entry name" value="CHOPT"/>
    <property type="match status" value="1"/>
</dbReference>
<dbReference type="Pfam" id="PF01066">
    <property type="entry name" value="CDP-OH_P_transf"/>
    <property type="match status" value="1"/>
</dbReference>
<keyword evidence="3 5" id="KW-0808">Transferase</keyword>
<dbReference type="PROSITE" id="PS00379">
    <property type="entry name" value="CDP_ALCOHOL_P_TRANSF"/>
    <property type="match status" value="1"/>
</dbReference>
<keyword evidence="8" id="KW-1185">Reference proteome</keyword>
<reference evidence="7 8" key="1">
    <citation type="journal article" date="2018" name="MBio">
        <title>Comparative Genomics Reveals the Core Gene Toolbox for the Fungus-Insect Symbiosis.</title>
        <authorList>
            <person name="Wang Y."/>
            <person name="Stata M."/>
            <person name="Wang W."/>
            <person name="Stajich J.E."/>
            <person name="White M.M."/>
            <person name="Moncalvo J.M."/>
        </authorList>
    </citation>
    <scope>NUCLEOTIDE SEQUENCE [LARGE SCALE GENOMIC DNA]</scope>
    <source>
        <strain evidence="7 8">AUS-77-4</strain>
    </source>
</reference>
<gene>
    <name evidence="7" type="ORF">BB559_003357</name>
</gene>
<keyword evidence="6" id="KW-1133">Transmembrane helix</keyword>
<dbReference type="Proteomes" id="UP000245699">
    <property type="component" value="Unassembled WGS sequence"/>
</dbReference>
<evidence type="ECO:0000256" key="6">
    <source>
        <dbReference type="SAM" id="Phobius"/>
    </source>
</evidence>